<dbReference type="EMBL" id="JAVRAF010000012">
    <property type="protein sequence ID" value="MDX8305054.1"/>
    <property type="molecule type" value="Genomic_DNA"/>
</dbReference>
<gene>
    <name evidence="1" type="ORF">RMR22_22650</name>
</gene>
<protein>
    <submittedName>
        <fullName evidence="1">Uncharacterized protein</fullName>
    </submittedName>
</protein>
<reference evidence="1" key="1">
    <citation type="journal article" date="2023" name="Phytobiomes J">
        <title>Deciphering the key players within the bacterial microbiota associated with aerial crown gall tumors on rhododendron: Insights into the gallobiome.</title>
        <authorList>
            <person name="Kuzmanovic N."/>
            <person name="Nesme J."/>
            <person name="Wolf J."/>
            <person name="Neumann-Schaal M."/>
            <person name="Petersen J."/>
            <person name="Fernandez-Gnecco G."/>
            <person name="Sproeer C."/>
            <person name="Bunk B."/>
            <person name="Overmann J."/>
            <person name="Sorensen S.J."/>
            <person name="Idczak E."/>
            <person name="Smalla K."/>
        </authorList>
    </citation>
    <scope>NUCLEOTIDE SEQUENCE</scope>
    <source>
        <strain evidence="1">Rho-11.1</strain>
    </source>
</reference>
<organism evidence="1">
    <name type="scientific">Agrobacterium rosae</name>
    <dbReference type="NCBI Taxonomy" id="1972867"/>
    <lineage>
        <taxon>Bacteria</taxon>
        <taxon>Pseudomonadati</taxon>
        <taxon>Pseudomonadota</taxon>
        <taxon>Alphaproteobacteria</taxon>
        <taxon>Hyphomicrobiales</taxon>
        <taxon>Rhizobiaceae</taxon>
        <taxon>Rhizobium/Agrobacterium group</taxon>
        <taxon>Agrobacterium</taxon>
    </lineage>
</organism>
<accession>A0AAW9FNN7</accession>
<dbReference type="AlphaFoldDB" id="A0AAW9FNN7"/>
<dbReference type="RefSeq" id="WP_320203496.1">
    <property type="nucleotide sequence ID" value="NZ_CP192782.1"/>
</dbReference>
<name>A0AAW9FNN7_9HYPH</name>
<sequence>MIDNPAHFPNPEKIEIAEEPMVSAVVQTPSDYGSAVMELCGRGR</sequence>
<evidence type="ECO:0000313" key="1">
    <source>
        <dbReference type="EMBL" id="MDX8305054.1"/>
    </source>
</evidence>
<proteinExistence type="predicted"/>
<dbReference type="Gene3D" id="3.30.70.240">
    <property type="match status" value="1"/>
</dbReference>
<comment type="caution">
    <text evidence="1">The sequence shown here is derived from an EMBL/GenBank/DDBJ whole genome shotgun (WGS) entry which is preliminary data.</text>
</comment>